<keyword evidence="6" id="KW-0067">ATP-binding</keyword>
<dbReference type="EMBL" id="CAJNOL010002757">
    <property type="protein sequence ID" value="CAF1526966.1"/>
    <property type="molecule type" value="Genomic_DNA"/>
</dbReference>
<dbReference type="GO" id="GO:0005524">
    <property type="term" value="F:ATP binding"/>
    <property type="evidence" value="ECO:0007669"/>
    <property type="project" value="UniProtKB-KW"/>
</dbReference>
<dbReference type="InterPro" id="IPR027417">
    <property type="entry name" value="P-loop_NTPase"/>
</dbReference>
<evidence type="ECO:0000259" key="11">
    <source>
        <dbReference type="PROSITE" id="PS50893"/>
    </source>
</evidence>
<evidence type="ECO:0000313" key="15">
    <source>
        <dbReference type="Proteomes" id="UP000663870"/>
    </source>
</evidence>
<dbReference type="InterPro" id="IPR013525">
    <property type="entry name" value="ABC2_TM"/>
</dbReference>
<reference evidence="12" key="1">
    <citation type="submission" date="2021-02" db="EMBL/GenBank/DDBJ databases">
        <authorList>
            <person name="Nowell W R."/>
        </authorList>
    </citation>
    <scope>NUCLEOTIDE SEQUENCE</scope>
</reference>
<feature type="coiled-coil region" evidence="9">
    <location>
        <begin position="358"/>
        <end position="385"/>
    </location>
</feature>
<keyword evidence="4 10" id="KW-0812">Transmembrane</keyword>
<dbReference type="InterPro" id="IPR003439">
    <property type="entry name" value="ABC_transporter-like_ATP-bd"/>
</dbReference>
<evidence type="ECO:0000256" key="7">
    <source>
        <dbReference type="ARBA" id="ARBA00022989"/>
    </source>
</evidence>
<evidence type="ECO:0000313" key="12">
    <source>
        <dbReference type="EMBL" id="CAF1245199.1"/>
    </source>
</evidence>
<feature type="transmembrane region" description="Helical" evidence="10">
    <location>
        <begin position="544"/>
        <end position="567"/>
    </location>
</feature>
<dbReference type="EMBL" id="CAJNOH010001731">
    <property type="protein sequence ID" value="CAF1245199.1"/>
    <property type="molecule type" value="Genomic_DNA"/>
</dbReference>
<accession>A0A814ZKB3</accession>
<dbReference type="SUPFAM" id="SSF52540">
    <property type="entry name" value="P-loop containing nucleoside triphosphate hydrolases"/>
    <property type="match status" value="1"/>
</dbReference>
<dbReference type="Proteomes" id="UP000663854">
    <property type="component" value="Unassembled WGS sequence"/>
</dbReference>
<feature type="domain" description="ABC transporter" evidence="11">
    <location>
        <begin position="77"/>
        <end position="316"/>
    </location>
</feature>
<dbReference type="CDD" id="cd03213">
    <property type="entry name" value="ABCG_EPDR"/>
    <property type="match status" value="1"/>
</dbReference>
<dbReference type="Pfam" id="PF01061">
    <property type="entry name" value="ABC2_membrane"/>
    <property type="match status" value="1"/>
</dbReference>
<keyword evidence="15" id="KW-1185">Reference proteome</keyword>
<feature type="transmembrane region" description="Helical" evidence="10">
    <location>
        <begin position="438"/>
        <end position="460"/>
    </location>
</feature>
<keyword evidence="3" id="KW-0813">Transport</keyword>
<evidence type="ECO:0000256" key="9">
    <source>
        <dbReference type="SAM" id="Coils"/>
    </source>
</evidence>
<dbReference type="InterPro" id="IPR043926">
    <property type="entry name" value="ABCG_dom"/>
</dbReference>
<comment type="similarity">
    <text evidence="2">Belongs to the ABC transporter superfamily. ABCG family. Eye pigment precursor importer (TC 3.A.1.204) subfamily.</text>
</comment>
<evidence type="ECO:0000256" key="6">
    <source>
        <dbReference type="ARBA" id="ARBA00022840"/>
    </source>
</evidence>
<dbReference type="Pfam" id="PF19055">
    <property type="entry name" value="ABC2_membrane_7"/>
    <property type="match status" value="1"/>
</dbReference>
<dbReference type="Gene3D" id="3.40.50.300">
    <property type="entry name" value="P-loop containing nucleotide triphosphate hydrolases"/>
    <property type="match status" value="1"/>
</dbReference>
<dbReference type="PANTHER" id="PTHR19241">
    <property type="entry name" value="ATP-BINDING CASSETTE TRANSPORTER"/>
    <property type="match status" value="1"/>
</dbReference>
<dbReference type="AlphaFoldDB" id="A0A814ZKB3"/>
<evidence type="ECO:0000313" key="14">
    <source>
        <dbReference type="Proteomes" id="UP000663854"/>
    </source>
</evidence>
<evidence type="ECO:0000256" key="3">
    <source>
        <dbReference type="ARBA" id="ARBA00022448"/>
    </source>
</evidence>
<evidence type="ECO:0000256" key="1">
    <source>
        <dbReference type="ARBA" id="ARBA00004141"/>
    </source>
</evidence>
<keyword evidence="8 10" id="KW-0472">Membrane</keyword>
<dbReference type="GO" id="GO:0140359">
    <property type="term" value="F:ABC-type transporter activity"/>
    <property type="evidence" value="ECO:0007669"/>
    <property type="project" value="InterPro"/>
</dbReference>
<organism evidence="12 14">
    <name type="scientific">Rotaria sordida</name>
    <dbReference type="NCBI Taxonomy" id="392033"/>
    <lineage>
        <taxon>Eukaryota</taxon>
        <taxon>Metazoa</taxon>
        <taxon>Spiralia</taxon>
        <taxon>Gnathifera</taxon>
        <taxon>Rotifera</taxon>
        <taxon>Eurotatoria</taxon>
        <taxon>Bdelloidea</taxon>
        <taxon>Philodinida</taxon>
        <taxon>Philodinidae</taxon>
        <taxon>Rotaria</taxon>
    </lineage>
</organism>
<dbReference type="FunFam" id="3.40.50.300:FF:000622">
    <property type="entry name" value="ATP-binding cassette sub-family G member 2"/>
    <property type="match status" value="1"/>
</dbReference>
<feature type="transmembrane region" description="Helical" evidence="10">
    <location>
        <begin position="517"/>
        <end position="537"/>
    </location>
</feature>
<proteinExistence type="inferred from homology"/>
<dbReference type="GO" id="GO:0016324">
    <property type="term" value="C:apical plasma membrane"/>
    <property type="evidence" value="ECO:0007669"/>
    <property type="project" value="UniProtKB-ARBA"/>
</dbReference>
<feature type="transmembrane region" description="Helical" evidence="10">
    <location>
        <begin position="494"/>
        <end position="511"/>
    </location>
</feature>
<keyword evidence="9" id="KW-0175">Coiled coil</keyword>
<dbReference type="Pfam" id="PF00005">
    <property type="entry name" value="ABC_tran"/>
    <property type="match status" value="1"/>
</dbReference>
<gene>
    <name evidence="13" type="ORF">JXQ802_LOCUS41951</name>
    <name evidence="12" type="ORF">PYM288_LOCUS27088</name>
</gene>
<evidence type="ECO:0000256" key="10">
    <source>
        <dbReference type="SAM" id="Phobius"/>
    </source>
</evidence>
<dbReference type="GO" id="GO:0008514">
    <property type="term" value="F:organic anion transmembrane transporter activity"/>
    <property type="evidence" value="ECO:0007669"/>
    <property type="project" value="UniProtKB-ARBA"/>
</dbReference>
<comment type="subcellular location">
    <subcellularLocation>
        <location evidence="1">Membrane</location>
        <topology evidence="1">Multi-pass membrane protein</topology>
    </subcellularLocation>
</comment>
<feature type="transmembrane region" description="Helical" evidence="10">
    <location>
        <begin position="403"/>
        <end position="426"/>
    </location>
</feature>
<keyword evidence="5" id="KW-0547">Nucleotide-binding</keyword>
<name>A0A814ZKB3_9BILA</name>
<protein>
    <recommendedName>
        <fullName evidence="11">ABC transporter domain-containing protein</fullName>
    </recommendedName>
</protein>
<evidence type="ECO:0000256" key="8">
    <source>
        <dbReference type="ARBA" id="ARBA00023136"/>
    </source>
</evidence>
<dbReference type="Proteomes" id="UP000663870">
    <property type="component" value="Unassembled WGS sequence"/>
</dbReference>
<feature type="transmembrane region" description="Helical" evidence="10">
    <location>
        <begin position="636"/>
        <end position="655"/>
    </location>
</feature>
<sequence length="661" mass="74636">MKTNTDPHQMALTSVVYRNPVTSNTHYNELEVRHSLLARRATSINRISIPEHASATLTFHNINYIVEAKSILNKQCLKCPNLPFFKAQQQKQILFDVSGKFMNGMNAILGPSGCGKSSLLDVLADRKDSNDLSGLVLVDEAPRHPSFRYTVGYVVQENICSGTLTVRENLWFSINLRMPKEISMTEKNQRVTCVIKELGLEACADTRVGTDFLRGVSGGEKKRTCIGMELVLSPKILLLDEPTTGLDASTASSVMNCLKDLSQRGRTIIFSIHQPRYSIFKTFDTVMFMCKGRCIYHGSPRDVVSYFATHGYQCEQYDNPADYALDVLIDVSRNLDTLMRLNNIYNTTNANVLALHHIKESLTNNNNIEQERQKYKIEAARSIKAEIFYLSQRTLRNTVRNPALALSQTLVSIVIGLLAGLLFYNLKRTIEPGVQNRLGAIFFIILSQTLSNLTAIEPLISESALFIHERTSGYYRIFTFFIAKLLCDLLPMRVIPTILFSGISYFMIGFNRTGGQFFIFLLTIFMTGLFGSALCFFIAATIHVFAVALIIAILIFVVMTMFTGFLVDLSSVFSWLSWIQWISAFRYASNMLTISDFKGLTFCLSNATNFCPLTGDEILDTRGLAHANSWDLWKNFFALTIMSIMFFVFAYIQLLRMKKTK</sequence>
<keyword evidence="7 10" id="KW-1133">Transmembrane helix</keyword>
<dbReference type="GO" id="GO:0016887">
    <property type="term" value="F:ATP hydrolysis activity"/>
    <property type="evidence" value="ECO:0007669"/>
    <property type="project" value="InterPro"/>
</dbReference>
<dbReference type="PROSITE" id="PS50893">
    <property type="entry name" value="ABC_TRANSPORTER_2"/>
    <property type="match status" value="1"/>
</dbReference>
<dbReference type="GO" id="GO:0015562">
    <property type="term" value="F:efflux transmembrane transporter activity"/>
    <property type="evidence" value="ECO:0007669"/>
    <property type="project" value="UniProtKB-ARBA"/>
</dbReference>
<evidence type="ECO:0000256" key="2">
    <source>
        <dbReference type="ARBA" id="ARBA00005814"/>
    </source>
</evidence>
<evidence type="ECO:0000256" key="4">
    <source>
        <dbReference type="ARBA" id="ARBA00022692"/>
    </source>
</evidence>
<comment type="caution">
    <text evidence="12">The sequence shown here is derived from an EMBL/GenBank/DDBJ whole genome shotgun (WGS) entry which is preliminary data.</text>
</comment>
<dbReference type="SMART" id="SM00382">
    <property type="entry name" value="AAA"/>
    <property type="match status" value="1"/>
</dbReference>
<dbReference type="InterPro" id="IPR003593">
    <property type="entry name" value="AAA+_ATPase"/>
</dbReference>
<evidence type="ECO:0000313" key="13">
    <source>
        <dbReference type="EMBL" id="CAF1526966.1"/>
    </source>
</evidence>
<evidence type="ECO:0000256" key="5">
    <source>
        <dbReference type="ARBA" id="ARBA00022741"/>
    </source>
</evidence>